<dbReference type="InterPro" id="IPR017452">
    <property type="entry name" value="GPCR_Rhodpsn_7TM"/>
</dbReference>
<proteinExistence type="inferred from homology"/>
<dbReference type="GO" id="GO:0004930">
    <property type="term" value="F:G protein-coupled receptor activity"/>
    <property type="evidence" value="ECO:0007669"/>
    <property type="project" value="UniProtKB-KW"/>
</dbReference>
<protein>
    <submittedName>
        <fullName evidence="12">Beta-1 adrenergic receptor</fullName>
    </submittedName>
</protein>
<evidence type="ECO:0000256" key="9">
    <source>
        <dbReference type="RuleBase" id="RU000688"/>
    </source>
</evidence>
<feature type="transmembrane region" description="Helical" evidence="10">
    <location>
        <begin position="95"/>
        <end position="122"/>
    </location>
</feature>
<dbReference type="Proteomes" id="UP000735302">
    <property type="component" value="Unassembled WGS sequence"/>
</dbReference>
<evidence type="ECO:0000256" key="1">
    <source>
        <dbReference type="ARBA" id="ARBA00004651"/>
    </source>
</evidence>
<name>A0AAV3YZE6_9GAST</name>
<evidence type="ECO:0000259" key="11">
    <source>
        <dbReference type="PROSITE" id="PS50262"/>
    </source>
</evidence>
<evidence type="ECO:0000256" key="7">
    <source>
        <dbReference type="ARBA" id="ARBA00023170"/>
    </source>
</evidence>
<dbReference type="PRINTS" id="PR00237">
    <property type="entry name" value="GPCRRHODOPSN"/>
</dbReference>
<dbReference type="InterPro" id="IPR050569">
    <property type="entry name" value="TAAR"/>
</dbReference>
<evidence type="ECO:0000256" key="10">
    <source>
        <dbReference type="SAM" id="Phobius"/>
    </source>
</evidence>
<keyword evidence="8 9" id="KW-0807">Transducer</keyword>
<dbReference type="PROSITE" id="PS00237">
    <property type="entry name" value="G_PROTEIN_RECEP_F1_1"/>
    <property type="match status" value="1"/>
</dbReference>
<organism evidence="12 13">
    <name type="scientific">Plakobranchus ocellatus</name>
    <dbReference type="NCBI Taxonomy" id="259542"/>
    <lineage>
        <taxon>Eukaryota</taxon>
        <taxon>Metazoa</taxon>
        <taxon>Spiralia</taxon>
        <taxon>Lophotrochozoa</taxon>
        <taxon>Mollusca</taxon>
        <taxon>Gastropoda</taxon>
        <taxon>Heterobranchia</taxon>
        <taxon>Euthyneura</taxon>
        <taxon>Panpulmonata</taxon>
        <taxon>Sacoglossa</taxon>
        <taxon>Placobranchoidea</taxon>
        <taxon>Plakobranchidae</taxon>
        <taxon>Plakobranchus</taxon>
    </lineage>
</organism>
<dbReference type="GO" id="GO:0005886">
    <property type="term" value="C:plasma membrane"/>
    <property type="evidence" value="ECO:0007669"/>
    <property type="project" value="UniProtKB-SubCell"/>
</dbReference>
<gene>
    <name evidence="12" type="ORF">PoB_001491400</name>
</gene>
<evidence type="ECO:0000256" key="4">
    <source>
        <dbReference type="ARBA" id="ARBA00022989"/>
    </source>
</evidence>
<dbReference type="AlphaFoldDB" id="A0AAV3YZE6"/>
<dbReference type="PANTHER" id="PTHR24249">
    <property type="entry name" value="HISTAMINE RECEPTOR-RELATED G-PROTEIN COUPLED RECEPTOR"/>
    <property type="match status" value="1"/>
</dbReference>
<dbReference type="Gene3D" id="1.20.1070.10">
    <property type="entry name" value="Rhodopsin 7-helix transmembrane proteins"/>
    <property type="match status" value="1"/>
</dbReference>
<dbReference type="PROSITE" id="PS50262">
    <property type="entry name" value="G_PROTEIN_RECEP_F1_2"/>
    <property type="match status" value="1"/>
</dbReference>
<feature type="transmembrane region" description="Helical" evidence="10">
    <location>
        <begin position="61"/>
        <end position="83"/>
    </location>
</feature>
<keyword evidence="2" id="KW-1003">Cell membrane</keyword>
<comment type="similarity">
    <text evidence="9">Belongs to the G-protein coupled receptor 1 family.</text>
</comment>
<keyword evidence="4 10" id="KW-1133">Transmembrane helix</keyword>
<dbReference type="SUPFAM" id="SSF81321">
    <property type="entry name" value="Family A G protein-coupled receptor-like"/>
    <property type="match status" value="1"/>
</dbReference>
<evidence type="ECO:0000256" key="5">
    <source>
        <dbReference type="ARBA" id="ARBA00023040"/>
    </source>
</evidence>
<evidence type="ECO:0000256" key="3">
    <source>
        <dbReference type="ARBA" id="ARBA00022692"/>
    </source>
</evidence>
<evidence type="ECO:0000313" key="13">
    <source>
        <dbReference type="Proteomes" id="UP000735302"/>
    </source>
</evidence>
<sequence length="275" mass="30450">MSSNTTETASVSSEDLSVITFADAILCFVGFCLAAFLTSANATTVVAIWRTPALWTLANAYVCSLACTDFVVGLICVLMALFALPPVRLDLFYRYINVCALFQGVVIGMSLLSAIHMSLIAIDRYLYIIKPYFYQRVINIRVISFFIAIAWVIGLIIAFLPQFITKPYGPVPVCDITERQPVWYTFYTVAVLYSSLCIVNVIMYSIILHAAGKQRKAVRANVPLNRIQGKNAGPEGNTKALVMYRVQGPQNVFFRRAIYDTAIVQLGPDEGAVEL</sequence>
<keyword evidence="3 9" id="KW-0812">Transmembrane</keyword>
<keyword evidence="5 9" id="KW-0297">G-protein coupled receptor</keyword>
<feature type="transmembrane region" description="Helical" evidence="10">
    <location>
        <begin position="20"/>
        <end position="49"/>
    </location>
</feature>
<comment type="caution">
    <text evidence="12">The sequence shown here is derived from an EMBL/GenBank/DDBJ whole genome shotgun (WGS) entry which is preliminary data.</text>
</comment>
<feature type="domain" description="G-protein coupled receptors family 1 profile" evidence="11">
    <location>
        <begin position="40"/>
        <end position="275"/>
    </location>
</feature>
<accession>A0AAV3YZE6</accession>
<keyword evidence="6 10" id="KW-0472">Membrane</keyword>
<keyword evidence="7 9" id="KW-0675">Receptor</keyword>
<evidence type="ECO:0000313" key="12">
    <source>
        <dbReference type="EMBL" id="GFN88408.1"/>
    </source>
</evidence>
<evidence type="ECO:0000256" key="2">
    <source>
        <dbReference type="ARBA" id="ARBA00022475"/>
    </source>
</evidence>
<dbReference type="EMBL" id="BLXT01001848">
    <property type="protein sequence ID" value="GFN88408.1"/>
    <property type="molecule type" value="Genomic_DNA"/>
</dbReference>
<reference evidence="12 13" key="1">
    <citation type="journal article" date="2021" name="Elife">
        <title>Chloroplast acquisition without the gene transfer in kleptoplastic sea slugs, Plakobranchus ocellatus.</title>
        <authorList>
            <person name="Maeda T."/>
            <person name="Takahashi S."/>
            <person name="Yoshida T."/>
            <person name="Shimamura S."/>
            <person name="Takaki Y."/>
            <person name="Nagai Y."/>
            <person name="Toyoda A."/>
            <person name="Suzuki Y."/>
            <person name="Arimoto A."/>
            <person name="Ishii H."/>
            <person name="Satoh N."/>
            <person name="Nishiyama T."/>
            <person name="Hasebe M."/>
            <person name="Maruyama T."/>
            <person name="Minagawa J."/>
            <person name="Obokata J."/>
            <person name="Shigenobu S."/>
        </authorList>
    </citation>
    <scope>NUCLEOTIDE SEQUENCE [LARGE SCALE GENOMIC DNA]</scope>
</reference>
<keyword evidence="13" id="KW-1185">Reference proteome</keyword>
<evidence type="ECO:0000256" key="6">
    <source>
        <dbReference type="ARBA" id="ARBA00023136"/>
    </source>
</evidence>
<feature type="transmembrane region" description="Helical" evidence="10">
    <location>
        <begin position="142"/>
        <end position="164"/>
    </location>
</feature>
<dbReference type="InterPro" id="IPR000276">
    <property type="entry name" value="GPCR_Rhodpsn"/>
</dbReference>
<comment type="subcellular location">
    <subcellularLocation>
        <location evidence="1">Cell membrane</location>
        <topology evidence="1">Multi-pass membrane protein</topology>
    </subcellularLocation>
</comment>
<dbReference type="CDD" id="cd00637">
    <property type="entry name" value="7tm_classA_rhodopsin-like"/>
    <property type="match status" value="1"/>
</dbReference>
<dbReference type="Pfam" id="PF00001">
    <property type="entry name" value="7tm_1"/>
    <property type="match status" value="1"/>
</dbReference>
<feature type="transmembrane region" description="Helical" evidence="10">
    <location>
        <begin position="184"/>
        <end position="207"/>
    </location>
</feature>
<evidence type="ECO:0000256" key="8">
    <source>
        <dbReference type="ARBA" id="ARBA00023224"/>
    </source>
</evidence>